<feature type="region of interest" description="Disordered" evidence="1">
    <location>
        <begin position="155"/>
        <end position="182"/>
    </location>
</feature>
<dbReference type="InterPro" id="IPR039801">
    <property type="entry name" value="EPS8-like"/>
</dbReference>
<feature type="region of interest" description="Disordered" evidence="1">
    <location>
        <begin position="1"/>
        <end position="25"/>
    </location>
</feature>
<feature type="domain" description="EPS8 spectrin-like" evidence="3">
    <location>
        <begin position="224"/>
        <end position="381"/>
    </location>
</feature>
<dbReference type="InterPro" id="IPR033928">
    <property type="entry name" value="EPS8_PTB"/>
</dbReference>
<keyword evidence="5" id="KW-1185">Reference proteome</keyword>
<feature type="region of interest" description="Disordered" evidence="1">
    <location>
        <begin position="194"/>
        <end position="224"/>
    </location>
</feature>
<dbReference type="Pfam" id="PF08416">
    <property type="entry name" value="PTB"/>
    <property type="match status" value="1"/>
</dbReference>
<dbReference type="EMBL" id="JBFDAA010000008">
    <property type="protein sequence ID" value="KAL1129639.1"/>
    <property type="molecule type" value="Genomic_DNA"/>
</dbReference>
<comment type="caution">
    <text evidence="4">The sequence shown here is derived from an EMBL/GenBank/DDBJ whole genome shotgun (WGS) entry which is preliminary data.</text>
</comment>
<evidence type="ECO:0000313" key="4">
    <source>
        <dbReference type="EMBL" id="KAL1129639.1"/>
    </source>
</evidence>
<dbReference type="InterPro" id="IPR013625">
    <property type="entry name" value="PTB"/>
</dbReference>
<dbReference type="InterPro" id="IPR011993">
    <property type="entry name" value="PH-like_dom_sf"/>
</dbReference>
<dbReference type="Gene3D" id="2.30.29.30">
    <property type="entry name" value="Pleckstrin-homology domain (PH domain)/Phosphotyrosine-binding domain (PTB)"/>
    <property type="match status" value="1"/>
</dbReference>
<feature type="compositionally biased region" description="Pro residues" evidence="1">
    <location>
        <begin position="166"/>
        <end position="178"/>
    </location>
</feature>
<dbReference type="AlphaFoldDB" id="A0ABD0YEX0"/>
<dbReference type="PANTHER" id="PTHR12287">
    <property type="entry name" value="EPIDERMAL GROWTH FACTOR RECEPTOR KINASE SUBSTRATE EPS8-RELATED PROTEIN"/>
    <property type="match status" value="1"/>
</dbReference>
<protein>
    <recommendedName>
        <fullName evidence="6">Epidermal growth factor receptor kinase substrate 8</fullName>
    </recommendedName>
</protein>
<sequence length="429" mass="48402">MPYHRGSVHSNGYSPEGQQAGRDRDESPTYLMEHLATFTVSKETGIVYPADGMRRLLQLEKSNGIWSQKMQLRLDTNLVLIIDYETGTVMEKFPATLIQEPTAFNSSDPVEIYNNILVFIVGDDHQPNSHSEMHIFQCQMISAQELVEDLKLLRAGKTPGPRGRHIPPPPPTPPPEPPLNGVNVREQVSVFNAASQSEGRGGSDVGGVSHDDETSSTSSDKYGRDVTTLNHCFDDIEKFIARLQHSAAASRELERRRKFRKSRKKNMGDGMLTMRAKPPPEAEFIDIFQKFKLSFILLAKLKQHIHDPNAPELVHFLFTPLALIVDASHDTNYGTNLPAKVISPLLTQEAIHLLINCVTSKETELWHSLGEAWLVPREQWKGYIEPYHPVFLDGWSPDYPVLEERDDRRELAHSAQSVVKPDIRSVQVH</sequence>
<evidence type="ECO:0000259" key="3">
    <source>
        <dbReference type="Pfam" id="PF22975"/>
    </source>
</evidence>
<dbReference type="FunFam" id="2.30.29.30:FF:000289">
    <property type="entry name" value="Epidermal growth factor receptor kinase substrate 8"/>
    <property type="match status" value="1"/>
</dbReference>
<proteinExistence type="predicted"/>
<evidence type="ECO:0008006" key="6">
    <source>
        <dbReference type="Google" id="ProtNLM"/>
    </source>
</evidence>
<feature type="compositionally biased region" description="Polar residues" evidence="1">
    <location>
        <begin position="8"/>
        <end position="17"/>
    </location>
</feature>
<dbReference type="CDD" id="cd01210">
    <property type="entry name" value="PTB_EPS8"/>
    <property type="match status" value="1"/>
</dbReference>
<name>A0ABD0YEX0_9HEMI</name>
<evidence type="ECO:0000259" key="2">
    <source>
        <dbReference type="Pfam" id="PF08416"/>
    </source>
</evidence>
<feature type="domain" description="PTB" evidence="2">
    <location>
        <begin position="30"/>
        <end position="151"/>
    </location>
</feature>
<dbReference type="Pfam" id="PF22975">
    <property type="entry name" value="EPS8_2nd"/>
    <property type="match status" value="1"/>
</dbReference>
<dbReference type="SUPFAM" id="SSF50729">
    <property type="entry name" value="PH domain-like"/>
    <property type="match status" value="1"/>
</dbReference>
<reference evidence="4 5" key="1">
    <citation type="submission" date="2024-07" db="EMBL/GenBank/DDBJ databases">
        <title>Chromosome-level genome assembly of the water stick insect Ranatra chinensis (Heteroptera: Nepidae).</title>
        <authorList>
            <person name="Liu X."/>
        </authorList>
    </citation>
    <scope>NUCLEOTIDE SEQUENCE [LARGE SCALE GENOMIC DNA]</scope>
    <source>
        <strain evidence="4">Cailab_2021Rc</strain>
        <tissue evidence="4">Muscle</tissue>
    </source>
</reference>
<dbReference type="Proteomes" id="UP001558652">
    <property type="component" value="Unassembled WGS sequence"/>
</dbReference>
<accession>A0ABD0YEX0</accession>
<evidence type="ECO:0000256" key="1">
    <source>
        <dbReference type="SAM" id="MobiDB-lite"/>
    </source>
</evidence>
<gene>
    <name evidence="4" type="ORF">AAG570_012584</name>
</gene>
<dbReference type="InterPro" id="IPR055093">
    <property type="entry name" value="EPS8_2nd"/>
</dbReference>
<dbReference type="PANTHER" id="PTHR12287:SF23">
    <property type="entry name" value="AROUSER, ISOFORM A-RELATED"/>
    <property type="match status" value="1"/>
</dbReference>
<organism evidence="4 5">
    <name type="scientific">Ranatra chinensis</name>
    <dbReference type="NCBI Taxonomy" id="642074"/>
    <lineage>
        <taxon>Eukaryota</taxon>
        <taxon>Metazoa</taxon>
        <taxon>Ecdysozoa</taxon>
        <taxon>Arthropoda</taxon>
        <taxon>Hexapoda</taxon>
        <taxon>Insecta</taxon>
        <taxon>Pterygota</taxon>
        <taxon>Neoptera</taxon>
        <taxon>Paraneoptera</taxon>
        <taxon>Hemiptera</taxon>
        <taxon>Heteroptera</taxon>
        <taxon>Panheteroptera</taxon>
        <taxon>Nepomorpha</taxon>
        <taxon>Nepidae</taxon>
        <taxon>Ranatrinae</taxon>
        <taxon>Ranatra</taxon>
    </lineage>
</organism>
<evidence type="ECO:0000313" key="5">
    <source>
        <dbReference type="Proteomes" id="UP001558652"/>
    </source>
</evidence>